<dbReference type="Gene3D" id="3.40.50.2300">
    <property type="match status" value="1"/>
</dbReference>
<evidence type="ECO:0000313" key="2">
    <source>
        <dbReference type="EMBL" id="MCC0098429.1"/>
    </source>
</evidence>
<keyword evidence="1 2" id="KW-0238">DNA-binding</keyword>
<dbReference type="SUPFAM" id="SSF52172">
    <property type="entry name" value="CheY-like"/>
    <property type="match status" value="1"/>
</dbReference>
<name>A0ABS8EDZ7_9ACTN</name>
<comment type="caution">
    <text evidence="2">The sequence shown here is derived from an EMBL/GenBank/DDBJ whole genome shotgun (WGS) entry which is preliminary data.</text>
</comment>
<evidence type="ECO:0000256" key="1">
    <source>
        <dbReference type="ARBA" id="ARBA00023125"/>
    </source>
</evidence>
<sequence>MDEMPRNFRTTRSLRVLLAEGPGTPAGALAVLLGLEPDLDVVARVAPGEDVGAAALTACPAVALVDADRPDVLTEVAAVCREAPECRVLLLAGSARPGLVEGALAAGAAGVVLRDDPPGALADAVRRAVTGEAVTDPTLEA</sequence>
<protein>
    <submittedName>
        <fullName evidence="2">DNA-binding response regulator</fullName>
    </submittedName>
</protein>
<dbReference type="PANTHER" id="PTHR43214">
    <property type="entry name" value="TWO-COMPONENT RESPONSE REGULATOR"/>
    <property type="match status" value="1"/>
</dbReference>
<gene>
    <name evidence="2" type="ORF">K7B10_27410</name>
</gene>
<dbReference type="InterPro" id="IPR039420">
    <property type="entry name" value="WalR-like"/>
</dbReference>
<keyword evidence="3" id="KW-1185">Reference proteome</keyword>
<organism evidence="2 3">
    <name type="scientific">Streptomyces flavotricini</name>
    <dbReference type="NCBI Taxonomy" id="66888"/>
    <lineage>
        <taxon>Bacteria</taxon>
        <taxon>Bacillati</taxon>
        <taxon>Actinomycetota</taxon>
        <taxon>Actinomycetes</taxon>
        <taxon>Kitasatosporales</taxon>
        <taxon>Streptomycetaceae</taxon>
        <taxon>Streptomyces</taxon>
    </lineage>
</organism>
<dbReference type="GO" id="GO:0003677">
    <property type="term" value="F:DNA binding"/>
    <property type="evidence" value="ECO:0007669"/>
    <property type="project" value="UniProtKB-KW"/>
</dbReference>
<evidence type="ECO:0000313" key="3">
    <source>
        <dbReference type="Proteomes" id="UP001520654"/>
    </source>
</evidence>
<dbReference type="Proteomes" id="UP001520654">
    <property type="component" value="Unassembled WGS sequence"/>
</dbReference>
<dbReference type="InterPro" id="IPR011006">
    <property type="entry name" value="CheY-like_superfamily"/>
</dbReference>
<reference evidence="2 3" key="1">
    <citation type="submission" date="2021-08" db="EMBL/GenBank/DDBJ databases">
        <title>Genomic Architecture of Streptomyces flavotricini NGL1 and Streptomyces erythrochromogenes HMS4 With Differential Plant Beneficial attributes and laccase production capabilities.</title>
        <authorList>
            <person name="Salwan R."/>
            <person name="Kaur R."/>
            <person name="Sharma V."/>
        </authorList>
    </citation>
    <scope>NUCLEOTIDE SEQUENCE [LARGE SCALE GENOMIC DNA]</scope>
    <source>
        <strain evidence="2 3">NGL1</strain>
    </source>
</reference>
<dbReference type="PANTHER" id="PTHR43214:SF42">
    <property type="entry name" value="TRANSCRIPTIONAL REGULATORY PROTEIN DESR"/>
    <property type="match status" value="1"/>
</dbReference>
<dbReference type="EMBL" id="JAINUL010000001">
    <property type="protein sequence ID" value="MCC0098429.1"/>
    <property type="molecule type" value="Genomic_DNA"/>
</dbReference>
<accession>A0ABS8EDZ7</accession>
<proteinExistence type="predicted"/>